<gene>
    <name evidence="4" type="ORF">GCM10010151_50080</name>
</gene>
<dbReference type="Gene3D" id="3.40.50.720">
    <property type="entry name" value="NAD(P)-binding Rossmann-like Domain"/>
    <property type="match status" value="1"/>
</dbReference>
<dbReference type="EMBL" id="BAAABM010000046">
    <property type="protein sequence ID" value="GAA0354518.1"/>
    <property type="molecule type" value="Genomic_DNA"/>
</dbReference>
<dbReference type="InterPro" id="IPR036291">
    <property type="entry name" value="NAD(P)-bd_dom_sf"/>
</dbReference>
<evidence type="ECO:0000313" key="5">
    <source>
        <dbReference type="Proteomes" id="UP001501822"/>
    </source>
</evidence>
<evidence type="ECO:0000256" key="2">
    <source>
        <dbReference type="SAM" id="MobiDB-lite"/>
    </source>
</evidence>
<dbReference type="SUPFAM" id="SSF51735">
    <property type="entry name" value="NAD(P)-binding Rossmann-fold domains"/>
    <property type="match status" value="1"/>
</dbReference>
<reference evidence="4 5" key="1">
    <citation type="journal article" date="2019" name="Int. J. Syst. Evol. Microbiol.">
        <title>The Global Catalogue of Microorganisms (GCM) 10K type strain sequencing project: providing services to taxonomists for standard genome sequencing and annotation.</title>
        <authorList>
            <consortium name="The Broad Institute Genomics Platform"/>
            <consortium name="The Broad Institute Genome Sequencing Center for Infectious Disease"/>
            <person name="Wu L."/>
            <person name="Ma J."/>
        </authorList>
    </citation>
    <scope>NUCLEOTIDE SEQUENCE [LARGE SCALE GENOMIC DNA]</scope>
    <source>
        <strain evidence="4 5">JCM 3146</strain>
    </source>
</reference>
<keyword evidence="5" id="KW-1185">Reference proteome</keyword>
<proteinExistence type="predicted"/>
<evidence type="ECO:0000313" key="4">
    <source>
        <dbReference type="EMBL" id="GAA0354518.1"/>
    </source>
</evidence>
<comment type="caution">
    <text evidence="4">The sequence shown here is derived from an EMBL/GenBank/DDBJ whole genome shotgun (WGS) entry which is preliminary data.</text>
</comment>
<evidence type="ECO:0000259" key="3">
    <source>
        <dbReference type="Pfam" id="PF03807"/>
    </source>
</evidence>
<feature type="region of interest" description="Disordered" evidence="2">
    <location>
        <begin position="129"/>
        <end position="182"/>
    </location>
</feature>
<organism evidence="4 5">
    <name type="scientific">Actinoallomurus spadix</name>
    <dbReference type="NCBI Taxonomy" id="79912"/>
    <lineage>
        <taxon>Bacteria</taxon>
        <taxon>Bacillati</taxon>
        <taxon>Actinomycetota</taxon>
        <taxon>Actinomycetes</taxon>
        <taxon>Streptosporangiales</taxon>
        <taxon>Thermomonosporaceae</taxon>
        <taxon>Actinoallomurus</taxon>
    </lineage>
</organism>
<evidence type="ECO:0000256" key="1">
    <source>
        <dbReference type="ARBA" id="ARBA00023002"/>
    </source>
</evidence>
<feature type="domain" description="Pyrroline-5-carboxylate reductase catalytic N-terminal" evidence="3">
    <location>
        <begin position="3"/>
        <end position="48"/>
    </location>
</feature>
<accession>A0ABN0X3Y8</accession>
<feature type="compositionally biased region" description="Basic and acidic residues" evidence="2">
    <location>
        <begin position="160"/>
        <end position="182"/>
    </location>
</feature>
<dbReference type="RefSeq" id="WP_252811311.1">
    <property type="nucleotide sequence ID" value="NZ_BAAABM010000046.1"/>
</dbReference>
<dbReference type="PANTHER" id="PTHR14239:SF0">
    <property type="entry name" value="F420-DEPENDENT NADP REDUCTASE"/>
    <property type="match status" value="1"/>
</dbReference>
<dbReference type="Pfam" id="PF03807">
    <property type="entry name" value="F420_oxidored"/>
    <property type="match status" value="1"/>
</dbReference>
<protein>
    <recommendedName>
        <fullName evidence="3">Pyrroline-5-carboxylate reductase catalytic N-terminal domain-containing protein</fullName>
    </recommendedName>
</protein>
<keyword evidence="1" id="KW-0560">Oxidoreductase</keyword>
<name>A0ABN0X3Y8_9ACTN</name>
<dbReference type="InterPro" id="IPR028939">
    <property type="entry name" value="P5C_Rdtase_cat_N"/>
</dbReference>
<dbReference type="Proteomes" id="UP001501822">
    <property type="component" value="Unassembled WGS sequence"/>
</dbReference>
<sequence length="227" mass="23950">MTTIAILGNGRVGGGLAGGLTRAGHQVKVADRSPGSAADAARTAQIVINATPGAGSLERLTALREELQGKILVDVSNATVDGPDGLPADLLYPGSSLAERLQRALPGTRVVKTLNTMLYPVMTAARRARPGAHRLPLRRGPGGQAGRPRAPHRPRLAPGVDHRSRRDRDRAGHRGRDPVRAARDPVQRIHALRDLGHPLTARLALVRLRATVSAGGLTFRGAVSSDR</sequence>
<dbReference type="PANTHER" id="PTHR14239">
    <property type="entry name" value="DUDULIN-RELATED"/>
    <property type="match status" value="1"/>
</dbReference>
<dbReference type="InterPro" id="IPR051267">
    <property type="entry name" value="STEAP_metalloreductase"/>
</dbReference>